<dbReference type="Pfam" id="PF13649">
    <property type="entry name" value="Methyltransf_25"/>
    <property type="match status" value="1"/>
</dbReference>
<dbReference type="InterPro" id="IPR041698">
    <property type="entry name" value="Methyltransf_25"/>
</dbReference>
<organism evidence="2 3">
    <name type="scientific">Candidatus Zymogenus saltonus</name>
    <dbReference type="NCBI Taxonomy" id="2844893"/>
    <lineage>
        <taxon>Bacteria</taxon>
        <taxon>Deltaproteobacteria</taxon>
        <taxon>Candidatus Zymogenia</taxon>
        <taxon>Candidatus Zymogeniales</taxon>
        <taxon>Candidatus Zymogenaceae</taxon>
        <taxon>Candidatus Zymogenus</taxon>
    </lineage>
</organism>
<reference evidence="2" key="2">
    <citation type="submission" date="2021-01" db="EMBL/GenBank/DDBJ databases">
        <authorList>
            <person name="Hahn C.R."/>
            <person name="Youssef N.H."/>
            <person name="Elshahed M."/>
        </authorList>
    </citation>
    <scope>NUCLEOTIDE SEQUENCE</scope>
    <source>
        <strain evidence="2">Zod_Metabat.24</strain>
    </source>
</reference>
<dbReference type="EMBL" id="JAFGIX010000027">
    <property type="protein sequence ID" value="MBN1572740.1"/>
    <property type="molecule type" value="Genomic_DNA"/>
</dbReference>
<gene>
    <name evidence="2" type="ORF">JW984_06020</name>
</gene>
<dbReference type="AlphaFoldDB" id="A0A9D8KCR7"/>
<evidence type="ECO:0000313" key="2">
    <source>
        <dbReference type="EMBL" id="MBN1572740.1"/>
    </source>
</evidence>
<name>A0A9D8KCR7_9DELT</name>
<evidence type="ECO:0000259" key="1">
    <source>
        <dbReference type="Pfam" id="PF13649"/>
    </source>
</evidence>
<evidence type="ECO:0000313" key="3">
    <source>
        <dbReference type="Proteomes" id="UP000809273"/>
    </source>
</evidence>
<keyword evidence="2" id="KW-0808">Transferase</keyword>
<dbReference type="SUPFAM" id="SSF53335">
    <property type="entry name" value="S-adenosyl-L-methionine-dependent methyltransferases"/>
    <property type="match status" value="1"/>
</dbReference>
<dbReference type="CDD" id="cd02440">
    <property type="entry name" value="AdoMet_MTases"/>
    <property type="match status" value="1"/>
</dbReference>
<dbReference type="GO" id="GO:0008168">
    <property type="term" value="F:methyltransferase activity"/>
    <property type="evidence" value="ECO:0007669"/>
    <property type="project" value="UniProtKB-KW"/>
</dbReference>
<dbReference type="Proteomes" id="UP000809273">
    <property type="component" value="Unassembled WGS sequence"/>
</dbReference>
<reference evidence="2" key="1">
    <citation type="journal article" date="2021" name="Environ. Microbiol.">
        <title>Genomic characterization of three novel Desulfobacterota classes expand the metabolic and phylogenetic diversity of the phylum.</title>
        <authorList>
            <person name="Murphy C.L."/>
            <person name="Biggerstaff J."/>
            <person name="Eichhorn A."/>
            <person name="Ewing E."/>
            <person name="Shahan R."/>
            <person name="Soriano D."/>
            <person name="Stewart S."/>
            <person name="VanMol K."/>
            <person name="Walker R."/>
            <person name="Walters P."/>
            <person name="Elshahed M.S."/>
            <person name="Youssef N.H."/>
        </authorList>
    </citation>
    <scope>NUCLEOTIDE SEQUENCE</scope>
    <source>
        <strain evidence="2">Zod_Metabat.24</strain>
    </source>
</reference>
<proteinExistence type="predicted"/>
<sequence length="265" mass="30504">MMREERKKEWWKTIFDELYLVTDARSVMSDELTAREIDFVLEFTGAEEGWDILDLCGGQGRHAWELYQRGFQNTLVYDYSDYLIKYGKGDCGEAVRFLRGDARHIGIKDGSFDLVIIMGNSFGYFQDDDENLKILKEAERVLRRGGTILLDIVDRDYIVANFRSRSVHMADFSKSPRKKSAVTVTRTRNIEEGMVYSRELVTAKGGGILRDSRYQEKLYGREEISELLESVGFGGLSVEMGKGFHEREGDFGFMESRMIITGRKV</sequence>
<protein>
    <submittedName>
        <fullName evidence="2">Class I SAM-dependent methyltransferase</fullName>
    </submittedName>
</protein>
<dbReference type="InterPro" id="IPR029063">
    <property type="entry name" value="SAM-dependent_MTases_sf"/>
</dbReference>
<keyword evidence="2" id="KW-0489">Methyltransferase</keyword>
<feature type="domain" description="Methyltransferase" evidence="1">
    <location>
        <begin position="52"/>
        <end position="146"/>
    </location>
</feature>
<dbReference type="Gene3D" id="2.20.25.110">
    <property type="entry name" value="S-adenosyl-L-methionine-dependent methyltransferases"/>
    <property type="match status" value="1"/>
</dbReference>
<accession>A0A9D8KCR7</accession>
<dbReference type="GO" id="GO:0032259">
    <property type="term" value="P:methylation"/>
    <property type="evidence" value="ECO:0007669"/>
    <property type="project" value="UniProtKB-KW"/>
</dbReference>
<comment type="caution">
    <text evidence="2">The sequence shown here is derived from an EMBL/GenBank/DDBJ whole genome shotgun (WGS) entry which is preliminary data.</text>
</comment>
<dbReference type="Gene3D" id="3.40.50.150">
    <property type="entry name" value="Vaccinia Virus protein VP39"/>
    <property type="match status" value="1"/>
</dbReference>